<accession>A0A0F9BIW7</accession>
<feature type="domain" description="EamA" evidence="2">
    <location>
        <begin position="1"/>
        <end position="32"/>
    </location>
</feature>
<gene>
    <name evidence="3" type="ORF">LCGC14_2522880</name>
</gene>
<comment type="caution">
    <text evidence="3">The sequence shown here is derived from an EMBL/GenBank/DDBJ whole genome shotgun (WGS) entry which is preliminary data.</text>
</comment>
<dbReference type="InterPro" id="IPR037185">
    <property type="entry name" value="EmrE-like"/>
</dbReference>
<feature type="non-terminal residue" evidence="3">
    <location>
        <position position="1"/>
    </location>
</feature>
<dbReference type="AlphaFoldDB" id="A0A0F9BIW7"/>
<dbReference type="Pfam" id="PF00892">
    <property type="entry name" value="EamA"/>
    <property type="match status" value="1"/>
</dbReference>
<keyword evidence="1" id="KW-0472">Membrane</keyword>
<name>A0A0F9BIW7_9ZZZZ</name>
<proteinExistence type="predicted"/>
<dbReference type="Gene3D" id="1.10.3730.20">
    <property type="match status" value="1"/>
</dbReference>
<dbReference type="SUPFAM" id="SSF103481">
    <property type="entry name" value="Multidrug resistance efflux transporter EmrE"/>
    <property type="match status" value="1"/>
</dbReference>
<keyword evidence="1" id="KW-0812">Transmembrane</keyword>
<feature type="transmembrane region" description="Helical" evidence="1">
    <location>
        <begin position="13"/>
        <end position="32"/>
    </location>
</feature>
<dbReference type="EMBL" id="LAZR01040745">
    <property type="protein sequence ID" value="KKL13727.1"/>
    <property type="molecule type" value="Genomic_DNA"/>
</dbReference>
<reference evidence="3" key="1">
    <citation type="journal article" date="2015" name="Nature">
        <title>Complex archaea that bridge the gap between prokaryotes and eukaryotes.</title>
        <authorList>
            <person name="Spang A."/>
            <person name="Saw J.H."/>
            <person name="Jorgensen S.L."/>
            <person name="Zaremba-Niedzwiedzka K."/>
            <person name="Martijn J."/>
            <person name="Lind A.E."/>
            <person name="van Eijk R."/>
            <person name="Schleper C."/>
            <person name="Guy L."/>
            <person name="Ettema T.J."/>
        </authorList>
    </citation>
    <scope>NUCLEOTIDE SEQUENCE</scope>
</reference>
<sequence length="33" mass="3727">TMVFAHYFLQEPITVHKLIGTFLVVIGVLVLAR</sequence>
<protein>
    <recommendedName>
        <fullName evidence="2">EamA domain-containing protein</fullName>
    </recommendedName>
</protein>
<evidence type="ECO:0000313" key="3">
    <source>
        <dbReference type="EMBL" id="KKL13727.1"/>
    </source>
</evidence>
<dbReference type="GO" id="GO:0016020">
    <property type="term" value="C:membrane"/>
    <property type="evidence" value="ECO:0007669"/>
    <property type="project" value="InterPro"/>
</dbReference>
<organism evidence="3">
    <name type="scientific">marine sediment metagenome</name>
    <dbReference type="NCBI Taxonomy" id="412755"/>
    <lineage>
        <taxon>unclassified sequences</taxon>
        <taxon>metagenomes</taxon>
        <taxon>ecological metagenomes</taxon>
    </lineage>
</organism>
<evidence type="ECO:0000256" key="1">
    <source>
        <dbReference type="SAM" id="Phobius"/>
    </source>
</evidence>
<evidence type="ECO:0000259" key="2">
    <source>
        <dbReference type="Pfam" id="PF00892"/>
    </source>
</evidence>
<keyword evidence="1" id="KW-1133">Transmembrane helix</keyword>
<dbReference type="InterPro" id="IPR000620">
    <property type="entry name" value="EamA_dom"/>
</dbReference>